<dbReference type="EMBL" id="JAFGDB010000006">
    <property type="protein sequence ID" value="MBN2066920.1"/>
    <property type="molecule type" value="Genomic_DNA"/>
</dbReference>
<dbReference type="GO" id="GO:0043200">
    <property type="term" value="P:response to amino acid"/>
    <property type="evidence" value="ECO:0007669"/>
    <property type="project" value="TreeGrafter"/>
</dbReference>
<evidence type="ECO:0000313" key="3">
    <source>
        <dbReference type="Proteomes" id="UP000809243"/>
    </source>
</evidence>
<dbReference type="PANTHER" id="PTHR30154:SF34">
    <property type="entry name" value="TRANSCRIPTIONAL REGULATOR AZLB"/>
    <property type="match status" value="1"/>
</dbReference>
<accession>A0A939C9P9</accession>
<dbReference type="PANTHER" id="PTHR30154">
    <property type="entry name" value="LEUCINE-RESPONSIVE REGULATORY PROTEIN"/>
    <property type="match status" value="1"/>
</dbReference>
<name>A0A939C9P9_9ARCH</name>
<dbReference type="SUPFAM" id="SSF54909">
    <property type="entry name" value="Dimeric alpha+beta barrel"/>
    <property type="match status" value="1"/>
</dbReference>
<dbReference type="Gene3D" id="3.30.70.920">
    <property type="match status" value="1"/>
</dbReference>
<evidence type="ECO:0000313" key="2">
    <source>
        <dbReference type="EMBL" id="MBN2066920.1"/>
    </source>
</evidence>
<dbReference type="AlphaFoldDB" id="A0A939C9P9"/>
<dbReference type="InterPro" id="IPR019887">
    <property type="entry name" value="Tscrpt_reg_AsnC/Lrp_C"/>
</dbReference>
<evidence type="ECO:0000259" key="1">
    <source>
        <dbReference type="Pfam" id="PF01037"/>
    </source>
</evidence>
<dbReference type="SMART" id="SM00344">
    <property type="entry name" value="HTH_ASNC"/>
    <property type="match status" value="1"/>
</dbReference>
<organism evidence="2 3">
    <name type="scientific">Candidatus Iainarchaeum sp</name>
    <dbReference type="NCBI Taxonomy" id="3101447"/>
    <lineage>
        <taxon>Archaea</taxon>
        <taxon>Candidatus Iainarchaeota</taxon>
        <taxon>Candidatus Iainarchaeia</taxon>
        <taxon>Candidatus Iainarchaeales</taxon>
        <taxon>Candidatus Iainarchaeaceae</taxon>
        <taxon>Candidatus Iainarchaeum</taxon>
    </lineage>
</organism>
<protein>
    <submittedName>
        <fullName evidence="2">Lrp/AsnC family transcriptional regulator</fullName>
    </submittedName>
</protein>
<proteinExistence type="predicted"/>
<dbReference type="Pfam" id="PF01037">
    <property type="entry name" value="AsnC_trans_reg"/>
    <property type="match status" value="1"/>
</dbReference>
<dbReference type="Proteomes" id="UP000809243">
    <property type="component" value="Unassembled WGS sequence"/>
</dbReference>
<sequence>MAASKKTKPVLSDTELKLVNDMVKKGTFTVKYSDLARGLKMTKTGAYLAVDKLKKKGILRRVQPEFDLEKLGYDFTAFVLIKIDPVNVPGLAKKYKKNKFVTSIYEVSGEFDLLFICKFKSHSQLQQILNELRDVEAVAGIDYHTSFTPFKEELNPWPV</sequence>
<reference evidence="2" key="1">
    <citation type="submission" date="2021-01" db="EMBL/GenBank/DDBJ databases">
        <title>Active Sulfur Cycling in an Early Earth Analoge.</title>
        <authorList>
            <person name="Hahn C.R."/>
            <person name="Youssef N.H."/>
            <person name="Elshahed M."/>
        </authorList>
    </citation>
    <scope>NUCLEOTIDE SEQUENCE</scope>
    <source>
        <strain evidence="2">Zod_Metabat.1151</strain>
    </source>
</reference>
<dbReference type="SUPFAM" id="SSF46785">
    <property type="entry name" value="Winged helix' DNA-binding domain"/>
    <property type="match status" value="1"/>
</dbReference>
<dbReference type="InterPro" id="IPR019888">
    <property type="entry name" value="Tscrpt_reg_AsnC-like"/>
</dbReference>
<gene>
    <name evidence="2" type="ORF">JW744_00450</name>
</gene>
<dbReference type="GO" id="GO:0005829">
    <property type="term" value="C:cytosol"/>
    <property type="evidence" value="ECO:0007669"/>
    <property type="project" value="TreeGrafter"/>
</dbReference>
<feature type="domain" description="Transcription regulator AsnC/Lrp ligand binding" evidence="1">
    <location>
        <begin position="79"/>
        <end position="144"/>
    </location>
</feature>
<feature type="non-terminal residue" evidence="2">
    <location>
        <position position="159"/>
    </location>
</feature>
<comment type="caution">
    <text evidence="2">The sequence shown here is derived from an EMBL/GenBank/DDBJ whole genome shotgun (WGS) entry which is preliminary data.</text>
</comment>
<dbReference type="GO" id="GO:0043565">
    <property type="term" value="F:sequence-specific DNA binding"/>
    <property type="evidence" value="ECO:0007669"/>
    <property type="project" value="TreeGrafter"/>
</dbReference>
<dbReference type="InterPro" id="IPR011008">
    <property type="entry name" value="Dimeric_a/b-barrel"/>
</dbReference>
<dbReference type="InterPro" id="IPR036390">
    <property type="entry name" value="WH_DNA-bd_sf"/>
</dbReference>